<dbReference type="NCBIfam" id="TIGR00756">
    <property type="entry name" value="PPR"/>
    <property type="match status" value="11"/>
</dbReference>
<dbReference type="Gramene" id="PRQ48590">
    <property type="protein sequence ID" value="PRQ48590"/>
    <property type="gene ID" value="RchiOBHm_Chr2g0112421"/>
</dbReference>
<reference evidence="5 6" key="1">
    <citation type="journal article" date="2018" name="Nat. Genet.">
        <title>The Rosa genome provides new insights in the design of modern roses.</title>
        <authorList>
            <person name="Bendahmane M."/>
        </authorList>
    </citation>
    <scope>NUCLEOTIDE SEQUENCE [LARGE SCALE GENOMIC DNA]</scope>
    <source>
        <strain evidence="6">cv. Old Blush</strain>
    </source>
</reference>
<dbReference type="InterPro" id="IPR011990">
    <property type="entry name" value="TPR-like_helical_dom_sf"/>
</dbReference>
<gene>
    <name evidence="5" type="ORF">RchiOBHm_Chr2g0112421</name>
</gene>
<dbReference type="SUPFAM" id="SSF48452">
    <property type="entry name" value="TPR-like"/>
    <property type="match status" value="1"/>
</dbReference>
<dbReference type="FunFam" id="1.25.40.10:FF:000842">
    <property type="entry name" value="Pentatricopeptide repeat-containing protein mitochondrial"/>
    <property type="match status" value="1"/>
</dbReference>
<feature type="signal peptide" evidence="4">
    <location>
        <begin position="1"/>
        <end position="16"/>
    </location>
</feature>
<feature type="repeat" description="PPR" evidence="3">
    <location>
        <begin position="263"/>
        <end position="297"/>
    </location>
</feature>
<feature type="repeat" description="PPR" evidence="3">
    <location>
        <begin position="399"/>
        <end position="434"/>
    </location>
</feature>
<organism evidence="5 6">
    <name type="scientific">Rosa chinensis</name>
    <name type="common">China rose</name>
    <dbReference type="NCBI Taxonomy" id="74649"/>
    <lineage>
        <taxon>Eukaryota</taxon>
        <taxon>Viridiplantae</taxon>
        <taxon>Streptophyta</taxon>
        <taxon>Embryophyta</taxon>
        <taxon>Tracheophyta</taxon>
        <taxon>Spermatophyta</taxon>
        <taxon>Magnoliopsida</taxon>
        <taxon>eudicotyledons</taxon>
        <taxon>Gunneridae</taxon>
        <taxon>Pentapetalae</taxon>
        <taxon>rosids</taxon>
        <taxon>fabids</taxon>
        <taxon>Rosales</taxon>
        <taxon>Rosaceae</taxon>
        <taxon>Rosoideae</taxon>
        <taxon>Rosoideae incertae sedis</taxon>
        <taxon>Rosa</taxon>
    </lineage>
</organism>
<feature type="repeat" description="PPR" evidence="3">
    <location>
        <begin position="77"/>
        <end position="107"/>
    </location>
</feature>
<feature type="repeat" description="PPR" evidence="3">
    <location>
        <begin position="108"/>
        <end position="142"/>
    </location>
</feature>
<evidence type="ECO:0000256" key="4">
    <source>
        <dbReference type="SAM" id="SignalP"/>
    </source>
</evidence>
<name>A0A2P6RQB1_ROSCH</name>
<keyword evidence="4" id="KW-0732">Signal</keyword>
<dbReference type="InterPro" id="IPR002885">
    <property type="entry name" value="PPR_rpt"/>
</dbReference>
<comment type="similarity">
    <text evidence="1">Belongs to the PPR family. PCMP-H subfamily.</text>
</comment>
<feature type="repeat" description="PPR" evidence="3">
    <location>
        <begin position="364"/>
        <end position="398"/>
    </location>
</feature>
<dbReference type="GO" id="GO:0003723">
    <property type="term" value="F:RNA binding"/>
    <property type="evidence" value="ECO:0007669"/>
    <property type="project" value="InterPro"/>
</dbReference>
<evidence type="ECO:0000256" key="3">
    <source>
        <dbReference type="PROSITE-ProRule" id="PRU00708"/>
    </source>
</evidence>
<dbReference type="FunFam" id="1.25.40.10:FF:000333">
    <property type="entry name" value="Pentatricopeptide repeat-containing protein"/>
    <property type="match status" value="1"/>
</dbReference>
<evidence type="ECO:0000313" key="5">
    <source>
        <dbReference type="EMBL" id="PRQ48590.1"/>
    </source>
</evidence>
<dbReference type="Proteomes" id="UP000238479">
    <property type="component" value="Chromosome 2"/>
</dbReference>
<keyword evidence="2" id="KW-0677">Repeat</keyword>
<feature type="repeat" description="PPR" evidence="3">
    <location>
        <begin position="46"/>
        <end position="76"/>
    </location>
</feature>
<dbReference type="OrthoDB" id="185373at2759"/>
<evidence type="ECO:0000256" key="2">
    <source>
        <dbReference type="ARBA" id="ARBA00022737"/>
    </source>
</evidence>
<dbReference type="GO" id="GO:0048731">
    <property type="term" value="P:system development"/>
    <property type="evidence" value="ECO:0007669"/>
    <property type="project" value="UniProtKB-ARBA"/>
</dbReference>
<feature type="repeat" description="PPR" evidence="3">
    <location>
        <begin position="201"/>
        <end position="235"/>
    </location>
</feature>
<dbReference type="Pfam" id="PF13041">
    <property type="entry name" value="PPR_2"/>
    <property type="match status" value="2"/>
</dbReference>
<dbReference type="EMBL" id="PDCK01000040">
    <property type="protein sequence ID" value="PRQ48590.1"/>
    <property type="molecule type" value="Genomic_DNA"/>
</dbReference>
<dbReference type="PANTHER" id="PTHR47926">
    <property type="entry name" value="PENTATRICOPEPTIDE REPEAT-CONTAINING PROTEIN"/>
    <property type="match status" value="1"/>
</dbReference>
<protein>
    <submittedName>
        <fullName evidence="5">Putative tetratricopeptide-like helical domain-containing protein</fullName>
    </submittedName>
</protein>
<evidence type="ECO:0000256" key="1">
    <source>
        <dbReference type="ARBA" id="ARBA00006643"/>
    </source>
</evidence>
<dbReference type="PANTHER" id="PTHR47926:SF436">
    <property type="entry name" value="PENTATRICOPEPTIDE REPEAT-CONTAINING PROTEIN ELI1, CHLOROPLASTIC-LIKE ISOFORM X2"/>
    <property type="match status" value="1"/>
</dbReference>
<dbReference type="AlphaFoldDB" id="A0A2P6RQB1"/>
<dbReference type="OMA" id="CNALMTM"/>
<sequence length="591" mass="65959">MMLMLLGLMMLLRTTARLNILSSVSGCYYEPQRLVPSLLKLFSTHHVYTCNVKIGSLFRAGHIEAARQLFDEMPQRDLVTWNALVTGYWKNGYFQESKSLFESMPLRNVVSWNSMVAGCVENGMVDEAFGYFRAMPERNIASWNAMISGFLKCDRVEEASRLFVEMPCRNVISFTAMIDGYAKKGEVEKARALFDVMQHKNAVSWTVLISGYVENGRFDEARELYKQMPEKNVVAVTAMITGCCREGKMEDARVLFDGMQFKDDVCWNAMITGYAQNGRGEEALKLHSQKLKIGLHPDNWTLVSVLMACSTLASLKDGRQAHVLIVKHGLESNVSISNALITMYCRCGAILDSELAFKQIESPDLVSWNTIVAAFAQHGLYKKALAFFNQMRVSGFEPDGITFLSVLSACARVGKVNESMDLFDSMVNKYGISPRSEHYACLIDLLSRAGQLEKACKMIQEMPFEADFGIWGALLAASSVHSNVEIGELAAKNMLDLDPQSSGPYVILSNMYAAAGKWNDVARVRSLMKKHGVKKQQAYSWIEIGNKVQNFVGGDISHPDVDNIHLVLKKISLHMAANNFTDISVSWSSSC</sequence>
<comment type="caution">
    <text evidence="5">The sequence shown here is derived from an EMBL/GenBank/DDBJ whole genome shotgun (WGS) entry which is preliminary data.</text>
</comment>
<proteinExistence type="inferred from homology"/>
<dbReference type="InterPro" id="IPR046848">
    <property type="entry name" value="E_motif"/>
</dbReference>
<dbReference type="Pfam" id="PF12854">
    <property type="entry name" value="PPR_1"/>
    <property type="match status" value="1"/>
</dbReference>
<dbReference type="Pfam" id="PF01535">
    <property type="entry name" value="PPR"/>
    <property type="match status" value="6"/>
</dbReference>
<feature type="chain" id="PRO_5015114975" evidence="4">
    <location>
        <begin position="17"/>
        <end position="591"/>
    </location>
</feature>
<dbReference type="Gene3D" id="1.25.40.10">
    <property type="entry name" value="Tetratricopeptide repeat domain"/>
    <property type="match status" value="5"/>
</dbReference>
<evidence type="ECO:0000313" key="6">
    <source>
        <dbReference type="Proteomes" id="UP000238479"/>
    </source>
</evidence>
<dbReference type="InterPro" id="IPR046960">
    <property type="entry name" value="PPR_At4g14850-like_plant"/>
</dbReference>
<dbReference type="FunFam" id="1.25.40.10:FF:000125">
    <property type="entry name" value="Pentatricopeptide repeat-containing protein"/>
    <property type="match status" value="2"/>
</dbReference>
<dbReference type="GO" id="GO:0009451">
    <property type="term" value="P:RNA modification"/>
    <property type="evidence" value="ECO:0007669"/>
    <property type="project" value="InterPro"/>
</dbReference>
<dbReference type="Pfam" id="PF20431">
    <property type="entry name" value="E_motif"/>
    <property type="match status" value="1"/>
</dbReference>
<keyword evidence="6" id="KW-1185">Reference proteome</keyword>
<dbReference type="PROSITE" id="PS51375">
    <property type="entry name" value="PPR"/>
    <property type="match status" value="8"/>
</dbReference>
<accession>A0A2P6RQB1</accession>
<feature type="repeat" description="PPR" evidence="3">
    <location>
        <begin position="170"/>
        <end position="200"/>
    </location>
</feature>